<dbReference type="AlphaFoldDB" id="N1QIT5"/>
<evidence type="ECO:0000256" key="5">
    <source>
        <dbReference type="ARBA" id="ARBA00022777"/>
    </source>
</evidence>
<evidence type="ECO:0000313" key="12">
    <source>
        <dbReference type="Proteomes" id="UP000016931"/>
    </source>
</evidence>
<dbReference type="Gene3D" id="1.10.510.10">
    <property type="entry name" value="Transferase(Phosphotransferase) domain 1"/>
    <property type="match status" value="1"/>
</dbReference>
<dbReference type="InterPro" id="IPR024604">
    <property type="entry name" value="GSG2_C"/>
</dbReference>
<dbReference type="EC" id="2.7.11.1" evidence="1"/>
<evidence type="ECO:0000256" key="7">
    <source>
        <dbReference type="ARBA" id="ARBA00047899"/>
    </source>
</evidence>
<dbReference type="SMART" id="SM01331">
    <property type="entry name" value="DUF3635"/>
    <property type="match status" value="1"/>
</dbReference>
<dbReference type="GO" id="GO:0005524">
    <property type="term" value="F:ATP binding"/>
    <property type="evidence" value="ECO:0007669"/>
    <property type="project" value="UniProtKB-KW"/>
</dbReference>
<evidence type="ECO:0000256" key="8">
    <source>
        <dbReference type="ARBA" id="ARBA00048679"/>
    </source>
</evidence>
<keyword evidence="2" id="KW-0723">Serine/threonine-protein kinase</keyword>
<proteinExistence type="predicted"/>
<comment type="catalytic activity">
    <reaction evidence="8">
        <text>L-seryl-[protein] + ATP = O-phospho-L-seryl-[protein] + ADP + H(+)</text>
        <dbReference type="Rhea" id="RHEA:17989"/>
        <dbReference type="Rhea" id="RHEA-COMP:9863"/>
        <dbReference type="Rhea" id="RHEA-COMP:11604"/>
        <dbReference type="ChEBI" id="CHEBI:15378"/>
        <dbReference type="ChEBI" id="CHEBI:29999"/>
        <dbReference type="ChEBI" id="CHEBI:30616"/>
        <dbReference type="ChEBI" id="CHEBI:83421"/>
        <dbReference type="ChEBI" id="CHEBI:456216"/>
        <dbReference type="EC" id="2.7.11.1"/>
    </reaction>
</comment>
<dbReference type="Pfam" id="PF12330">
    <property type="entry name" value="Haspin_kinase"/>
    <property type="match status" value="1"/>
</dbReference>
<feature type="compositionally biased region" description="Basic and acidic residues" evidence="9">
    <location>
        <begin position="165"/>
        <end position="178"/>
    </location>
</feature>
<dbReference type="EMBL" id="KB456267">
    <property type="protein sequence ID" value="EMF10499.1"/>
    <property type="molecule type" value="Genomic_DNA"/>
</dbReference>
<feature type="compositionally biased region" description="Basic and acidic residues" evidence="9">
    <location>
        <begin position="93"/>
        <end position="115"/>
    </location>
</feature>
<evidence type="ECO:0000256" key="4">
    <source>
        <dbReference type="ARBA" id="ARBA00022741"/>
    </source>
</evidence>
<dbReference type="Gene3D" id="3.30.200.20">
    <property type="entry name" value="Phosphorylase Kinase, domain 1"/>
    <property type="match status" value="1"/>
</dbReference>
<feature type="region of interest" description="Disordered" evidence="9">
    <location>
        <begin position="91"/>
        <end position="178"/>
    </location>
</feature>
<dbReference type="InterPro" id="IPR000719">
    <property type="entry name" value="Prot_kinase_dom"/>
</dbReference>
<dbReference type="GO" id="GO:0005634">
    <property type="term" value="C:nucleus"/>
    <property type="evidence" value="ECO:0007669"/>
    <property type="project" value="TreeGrafter"/>
</dbReference>
<dbReference type="RefSeq" id="XP_016758620.1">
    <property type="nucleotide sequence ID" value="XM_016902135.1"/>
</dbReference>
<comment type="catalytic activity">
    <reaction evidence="7">
        <text>L-threonyl-[protein] + ATP = O-phospho-L-threonyl-[protein] + ADP + H(+)</text>
        <dbReference type="Rhea" id="RHEA:46608"/>
        <dbReference type="Rhea" id="RHEA-COMP:11060"/>
        <dbReference type="Rhea" id="RHEA-COMP:11605"/>
        <dbReference type="ChEBI" id="CHEBI:15378"/>
        <dbReference type="ChEBI" id="CHEBI:30013"/>
        <dbReference type="ChEBI" id="CHEBI:30616"/>
        <dbReference type="ChEBI" id="CHEBI:61977"/>
        <dbReference type="ChEBI" id="CHEBI:456216"/>
        <dbReference type="EC" id="2.7.11.1"/>
    </reaction>
</comment>
<dbReference type="GO" id="GO:0000278">
    <property type="term" value="P:mitotic cell cycle"/>
    <property type="evidence" value="ECO:0007669"/>
    <property type="project" value="TreeGrafter"/>
</dbReference>
<gene>
    <name evidence="11" type="ORF">SEPMUDRAFT_127210</name>
</gene>
<evidence type="ECO:0000259" key="10">
    <source>
        <dbReference type="PROSITE" id="PS50011"/>
    </source>
</evidence>
<keyword evidence="3" id="KW-0808">Transferase</keyword>
<dbReference type="PANTHER" id="PTHR24419:SF18">
    <property type="entry name" value="SERINE_THREONINE-PROTEIN KINASE HASPIN"/>
    <property type="match status" value="1"/>
</dbReference>
<feature type="domain" description="Protein kinase" evidence="10">
    <location>
        <begin position="225"/>
        <end position="579"/>
    </location>
</feature>
<dbReference type="SUPFAM" id="SSF56112">
    <property type="entry name" value="Protein kinase-like (PK-like)"/>
    <property type="match status" value="1"/>
</dbReference>
<keyword evidence="5" id="KW-0418">Kinase</keyword>
<dbReference type="OrthoDB" id="21018at2759"/>
<dbReference type="GeneID" id="27899272"/>
<evidence type="ECO:0000313" key="11">
    <source>
        <dbReference type="EMBL" id="EMF10499.1"/>
    </source>
</evidence>
<organism evidence="11 12">
    <name type="scientific">Sphaerulina musiva (strain SO2202)</name>
    <name type="common">Poplar stem canker fungus</name>
    <name type="synonym">Septoria musiva</name>
    <dbReference type="NCBI Taxonomy" id="692275"/>
    <lineage>
        <taxon>Eukaryota</taxon>
        <taxon>Fungi</taxon>
        <taxon>Dikarya</taxon>
        <taxon>Ascomycota</taxon>
        <taxon>Pezizomycotina</taxon>
        <taxon>Dothideomycetes</taxon>
        <taxon>Dothideomycetidae</taxon>
        <taxon>Mycosphaerellales</taxon>
        <taxon>Mycosphaerellaceae</taxon>
        <taxon>Sphaerulina</taxon>
    </lineage>
</organism>
<protein>
    <recommendedName>
        <fullName evidence="1">non-specific serine/threonine protein kinase</fullName>
        <ecNumber evidence="1">2.7.11.1</ecNumber>
    </recommendedName>
</protein>
<keyword evidence="6" id="KW-0067">ATP-binding</keyword>
<dbReference type="GO" id="GO:0072354">
    <property type="term" value="F:histone H3T3 kinase activity"/>
    <property type="evidence" value="ECO:0007669"/>
    <property type="project" value="TreeGrafter"/>
</dbReference>
<evidence type="ECO:0000256" key="2">
    <source>
        <dbReference type="ARBA" id="ARBA00022527"/>
    </source>
</evidence>
<sequence>MRGEKTYGKRSRAVFDARVVCLPSSSPEQPATPLLKAEKLPPVARRSDLQPQRVAGLRTSPRRALAEHHVNAVVLPVEVLEIEHQTRTMKTGGRLDARAKAEDVAVPKQRTDASKKVASRGRHTFFDDDAGQGGRECSHTGPVIVQPRRSPRKTKQKAKLVPTGPHDDSASDHAHDDGTIECKLSPVEEASKQEGPYQEHCAELLSLSTHPLTDFATWSAEISEHFAVTKIAEASFGEVYRLSLMEDISDFCSTDESVFKVIPLTPAVSALPVDKRKRAAALKKCEGMTSPHDVATEVKLLQRMTSIPGFTNFRDIRILQGRPPPAFIGAYKAWNASQKANKKELSHFPDPVKKSSYNEDQLWAVIEMQDAGSDLERLVEVGSCTSVFDIWDIFWQTVLSIAKGEEGAEFEHRDLHLGNICVRAQSTSLDEAGTTINTKQKLGFTNLETTIIDYTLSRCVMPDTSIAYTDLSAPAQAALFEGDSTEEYQYDIYRYMRGVLYLDEPLAPIHEMTHDALAATERSWEQFHPQTNLVWIHLVLYKLLEQIDWPSAKKVPQKKRKAAEFAVWKRENDLEHVLLQVQDLLDPNAWCGSGIRSATDLVAFAVGEGWLDVEDVVGRESFDEYHFVSGEHPLSSRAEPEQSRGRP</sequence>
<dbReference type="GO" id="GO:0035556">
    <property type="term" value="P:intracellular signal transduction"/>
    <property type="evidence" value="ECO:0007669"/>
    <property type="project" value="TreeGrafter"/>
</dbReference>
<dbReference type="STRING" id="692275.N1QIT5"/>
<keyword evidence="12" id="KW-1185">Reference proteome</keyword>
<dbReference type="PANTHER" id="PTHR24419">
    <property type="entry name" value="INTERLEUKIN-1 RECEPTOR-ASSOCIATED KINASE"/>
    <property type="match status" value="1"/>
</dbReference>
<name>N1QIT5_SPHMS</name>
<dbReference type="Proteomes" id="UP000016931">
    <property type="component" value="Unassembled WGS sequence"/>
</dbReference>
<accession>N1QIT5</accession>
<dbReference type="PROSITE" id="PS50011">
    <property type="entry name" value="PROTEIN_KINASE_DOM"/>
    <property type="match status" value="1"/>
</dbReference>
<feature type="region of interest" description="Disordered" evidence="9">
    <location>
        <begin position="23"/>
        <end position="47"/>
    </location>
</feature>
<feature type="compositionally biased region" description="Basic residues" evidence="9">
    <location>
        <begin position="149"/>
        <end position="158"/>
    </location>
</feature>
<evidence type="ECO:0000256" key="3">
    <source>
        <dbReference type="ARBA" id="ARBA00022679"/>
    </source>
</evidence>
<evidence type="ECO:0000256" key="6">
    <source>
        <dbReference type="ARBA" id="ARBA00022840"/>
    </source>
</evidence>
<dbReference type="GO" id="GO:0005737">
    <property type="term" value="C:cytoplasm"/>
    <property type="evidence" value="ECO:0007669"/>
    <property type="project" value="TreeGrafter"/>
</dbReference>
<dbReference type="HOGENOM" id="CLU_019103_0_0_1"/>
<reference evidence="11 12" key="1">
    <citation type="journal article" date="2012" name="PLoS Pathog.">
        <title>Diverse lifestyles and strategies of plant pathogenesis encoded in the genomes of eighteen Dothideomycetes fungi.</title>
        <authorList>
            <person name="Ohm R.A."/>
            <person name="Feau N."/>
            <person name="Henrissat B."/>
            <person name="Schoch C.L."/>
            <person name="Horwitz B.A."/>
            <person name="Barry K.W."/>
            <person name="Condon B.J."/>
            <person name="Copeland A.C."/>
            <person name="Dhillon B."/>
            <person name="Glaser F."/>
            <person name="Hesse C.N."/>
            <person name="Kosti I."/>
            <person name="LaButti K."/>
            <person name="Lindquist E.A."/>
            <person name="Lucas S."/>
            <person name="Salamov A.A."/>
            <person name="Bradshaw R.E."/>
            <person name="Ciuffetti L."/>
            <person name="Hamelin R.C."/>
            <person name="Kema G.H.J."/>
            <person name="Lawrence C."/>
            <person name="Scott J.A."/>
            <person name="Spatafora J.W."/>
            <person name="Turgeon B.G."/>
            <person name="de Wit P.J.G.M."/>
            <person name="Zhong S."/>
            <person name="Goodwin S.B."/>
            <person name="Grigoriev I.V."/>
        </authorList>
    </citation>
    <scope>NUCLEOTIDE SEQUENCE [LARGE SCALE GENOMIC DNA]</scope>
    <source>
        <strain evidence="11 12">SO2202</strain>
    </source>
</reference>
<dbReference type="OMA" id="YDIYRYM"/>
<evidence type="ECO:0000256" key="9">
    <source>
        <dbReference type="SAM" id="MobiDB-lite"/>
    </source>
</evidence>
<dbReference type="InterPro" id="IPR011009">
    <property type="entry name" value="Kinase-like_dom_sf"/>
</dbReference>
<dbReference type="eggNOG" id="KOG2464">
    <property type="taxonomic scope" value="Eukaryota"/>
</dbReference>
<evidence type="ECO:0000256" key="1">
    <source>
        <dbReference type="ARBA" id="ARBA00012513"/>
    </source>
</evidence>
<keyword evidence="4" id="KW-0547">Nucleotide-binding</keyword>